<keyword evidence="3" id="KW-1185">Reference proteome</keyword>
<reference evidence="2 3" key="1">
    <citation type="submission" date="2023-04" db="EMBL/GenBank/DDBJ databases">
        <title>Marinoamorphus aggregata gen. nov., sp. Nov., isolate from tissue of brittle star Ophioplocus japonicus.</title>
        <authorList>
            <person name="Kawano K."/>
            <person name="Sawayama S."/>
            <person name="Nakagawa S."/>
        </authorList>
    </citation>
    <scope>NUCLEOTIDE SEQUENCE [LARGE SCALE GENOMIC DNA]</scope>
    <source>
        <strain evidence="2 3">NKW23</strain>
    </source>
</reference>
<dbReference type="Proteomes" id="UP001239909">
    <property type="component" value="Unassembled WGS sequence"/>
</dbReference>
<proteinExistence type="predicted"/>
<evidence type="ECO:0008006" key="4">
    <source>
        <dbReference type="Google" id="ProtNLM"/>
    </source>
</evidence>
<organism evidence="2 3">
    <name type="scientific">Paralimibaculum aggregatum</name>
    <dbReference type="NCBI Taxonomy" id="3036245"/>
    <lineage>
        <taxon>Bacteria</taxon>
        <taxon>Pseudomonadati</taxon>
        <taxon>Pseudomonadota</taxon>
        <taxon>Alphaproteobacteria</taxon>
        <taxon>Rhodobacterales</taxon>
        <taxon>Paracoccaceae</taxon>
        <taxon>Paralimibaculum</taxon>
    </lineage>
</organism>
<keyword evidence="1" id="KW-0732">Signal</keyword>
<comment type="caution">
    <text evidence="2">The sequence shown here is derived from an EMBL/GenBank/DDBJ whole genome shotgun (WGS) entry which is preliminary data.</text>
</comment>
<dbReference type="EMBL" id="BSYI01000007">
    <property type="protein sequence ID" value="GMG81978.1"/>
    <property type="molecule type" value="Genomic_DNA"/>
</dbReference>
<dbReference type="RefSeq" id="WP_285670724.1">
    <property type="nucleotide sequence ID" value="NZ_BSYI01000007.1"/>
</dbReference>
<evidence type="ECO:0000313" key="2">
    <source>
        <dbReference type="EMBL" id="GMG81978.1"/>
    </source>
</evidence>
<evidence type="ECO:0000313" key="3">
    <source>
        <dbReference type="Proteomes" id="UP001239909"/>
    </source>
</evidence>
<sequence>MQIACPQPALPAPAPAAPALPAPALAILALLAAGPAAAACPTAADLEAGIEAVYSDGFVTRYSRSGPDRVLELNAAADGGQEFYTESHEGLLILREGDSANGRPLPGTETRYRYLPPVEELPEIRAGAAFSAAYWALSGAEATPFVLPEKVSVRAAEAEAMALGACRFEMLDVEMRWIGTEGTTVSRLGYLTELGIALLLGSSTVGRPELDERYTPVDLRLAGGEGETGRNN</sequence>
<protein>
    <recommendedName>
        <fullName evidence="4">DUF4412 domain-containing protein</fullName>
    </recommendedName>
</protein>
<feature type="signal peptide" evidence="1">
    <location>
        <begin position="1"/>
        <end position="38"/>
    </location>
</feature>
<name>A0ABQ6LF78_9RHOB</name>
<evidence type="ECO:0000256" key="1">
    <source>
        <dbReference type="SAM" id="SignalP"/>
    </source>
</evidence>
<gene>
    <name evidence="2" type="ORF">LNKW23_11910</name>
</gene>
<accession>A0ABQ6LF78</accession>
<feature type="chain" id="PRO_5047361356" description="DUF4412 domain-containing protein" evidence="1">
    <location>
        <begin position="39"/>
        <end position="232"/>
    </location>
</feature>